<sequence length="317" mass="36605">MGELARRSNKQHWKGTLRAWEAGEPCKKDWLMKGNFSLRGVAAGPGEEPSTKAPFPWFPSHMQRPLEPVTGGKRKGRAKSREPSQVREEIGDLESRKAKVELHIINGDGRFEELENRLLELVEGMEETREEIQAALNKTTDKLASENEALTIAYAEEISAIREERKGDRNLLWGLEQYVRALSIVEDEKKVDHAPLYLGDSAMVWWRRRLSDMEKGTCSIKTWEEFKKELERHFYPENAADERAKLRRLSQKGTIREYVKEFSKFLLEIPNYRDQEALFSFKDGLQTWVKLEIERRGAQDLATAIAIAESLIKFKNG</sequence>
<feature type="coiled-coil region" evidence="1">
    <location>
        <begin position="111"/>
        <end position="149"/>
    </location>
</feature>
<proteinExistence type="predicted"/>
<evidence type="ECO:0000259" key="3">
    <source>
        <dbReference type="Pfam" id="PF03732"/>
    </source>
</evidence>
<feature type="compositionally biased region" description="Basic and acidic residues" evidence="2">
    <location>
        <begin position="79"/>
        <end position="90"/>
    </location>
</feature>
<gene>
    <name evidence="4" type="ORF">GH714_016806</name>
</gene>
<reference evidence="4 5" key="1">
    <citation type="journal article" date="2020" name="Mol. Plant">
        <title>The Chromosome-Based Rubber Tree Genome Provides New Insights into Spurge Genome Evolution and Rubber Biosynthesis.</title>
        <authorList>
            <person name="Liu J."/>
            <person name="Shi C."/>
            <person name="Shi C.C."/>
            <person name="Li W."/>
            <person name="Zhang Q.J."/>
            <person name="Zhang Y."/>
            <person name="Li K."/>
            <person name="Lu H.F."/>
            <person name="Shi C."/>
            <person name="Zhu S.T."/>
            <person name="Xiao Z.Y."/>
            <person name="Nan H."/>
            <person name="Yue Y."/>
            <person name="Zhu X.G."/>
            <person name="Wu Y."/>
            <person name="Hong X.N."/>
            <person name="Fan G.Y."/>
            <person name="Tong Y."/>
            <person name="Zhang D."/>
            <person name="Mao C.L."/>
            <person name="Liu Y.L."/>
            <person name="Hao S.J."/>
            <person name="Liu W.Q."/>
            <person name="Lv M.Q."/>
            <person name="Zhang H.B."/>
            <person name="Liu Y."/>
            <person name="Hu-Tang G.R."/>
            <person name="Wang J.P."/>
            <person name="Wang J.H."/>
            <person name="Sun Y.H."/>
            <person name="Ni S.B."/>
            <person name="Chen W.B."/>
            <person name="Zhang X.C."/>
            <person name="Jiao Y.N."/>
            <person name="Eichler E.E."/>
            <person name="Li G.H."/>
            <person name="Liu X."/>
            <person name="Gao L.Z."/>
        </authorList>
    </citation>
    <scope>NUCLEOTIDE SEQUENCE [LARGE SCALE GENOMIC DNA]</scope>
    <source>
        <strain evidence="5">cv. GT1</strain>
        <tissue evidence="4">Leaf</tissue>
    </source>
</reference>
<dbReference type="AlphaFoldDB" id="A0A6A6MCV0"/>
<evidence type="ECO:0000256" key="1">
    <source>
        <dbReference type="SAM" id="Coils"/>
    </source>
</evidence>
<accession>A0A6A6MCV0</accession>
<protein>
    <recommendedName>
        <fullName evidence="3">Retrotransposon gag domain-containing protein</fullName>
    </recommendedName>
</protein>
<evidence type="ECO:0000256" key="2">
    <source>
        <dbReference type="SAM" id="MobiDB-lite"/>
    </source>
</evidence>
<evidence type="ECO:0000313" key="5">
    <source>
        <dbReference type="Proteomes" id="UP000467840"/>
    </source>
</evidence>
<feature type="region of interest" description="Disordered" evidence="2">
    <location>
        <begin position="42"/>
        <end position="90"/>
    </location>
</feature>
<feature type="domain" description="Retrotransposon gag" evidence="3">
    <location>
        <begin position="193"/>
        <end position="286"/>
    </location>
</feature>
<dbReference type="EMBL" id="JAAGAX010000006">
    <property type="protein sequence ID" value="KAF2310737.1"/>
    <property type="molecule type" value="Genomic_DNA"/>
</dbReference>
<keyword evidence="1" id="KW-0175">Coiled coil</keyword>
<dbReference type="InterPro" id="IPR005162">
    <property type="entry name" value="Retrotrans_gag_dom"/>
</dbReference>
<dbReference type="Proteomes" id="UP000467840">
    <property type="component" value="Chromosome 14"/>
</dbReference>
<dbReference type="Pfam" id="PF03732">
    <property type="entry name" value="Retrotrans_gag"/>
    <property type="match status" value="1"/>
</dbReference>
<evidence type="ECO:0000313" key="4">
    <source>
        <dbReference type="EMBL" id="KAF2310737.1"/>
    </source>
</evidence>
<name>A0A6A6MCV0_HEVBR</name>
<comment type="caution">
    <text evidence="4">The sequence shown here is derived from an EMBL/GenBank/DDBJ whole genome shotgun (WGS) entry which is preliminary data.</text>
</comment>
<keyword evidence="5" id="KW-1185">Reference proteome</keyword>
<organism evidence="4 5">
    <name type="scientific">Hevea brasiliensis</name>
    <name type="common">Para rubber tree</name>
    <name type="synonym">Siphonia brasiliensis</name>
    <dbReference type="NCBI Taxonomy" id="3981"/>
    <lineage>
        <taxon>Eukaryota</taxon>
        <taxon>Viridiplantae</taxon>
        <taxon>Streptophyta</taxon>
        <taxon>Embryophyta</taxon>
        <taxon>Tracheophyta</taxon>
        <taxon>Spermatophyta</taxon>
        <taxon>Magnoliopsida</taxon>
        <taxon>eudicotyledons</taxon>
        <taxon>Gunneridae</taxon>
        <taxon>Pentapetalae</taxon>
        <taxon>rosids</taxon>
        <taxon>fabids</taxon>
        <taxon>Malpighiales</taxon>
        <taxon>Euphorbiaceae</taxon>
        <taxon>Crotonoideae</taxon>
        <taxon>Micrandreae</taxon>
        <taxon>Hevea</taxon>
    </lineage>
</organism>